<dbReference type="PROSITE" id="PS50862">
    <property type="entry name" value="AA_TRNA_LIGASE_II"/>
    <property type="match status" value="1"/>
</dbReference>
<dbReference type="FunFam" id="3.30.930.10:FF:000001">
    <property type="entry name" value="Lysine--tRNA ligase"/>
    <property type="match status" value="1"/>
</dbReference>
<organism evidence="16 17">
    <name type="scientific">Wenzhouxiangella sediminis</name>
    <dbReference type="NCBI Taxonomy" id="1792836"/>
    <lineage>
        <taxon>Bacteria</taxon>
        <taxon>Pseudomonadati</taxon>
        <taxon>Pseudomonadota</taxon>
        <taxon>Gammaproteobacteria</taxon>
        <taxon>Chromatiales</taxon>
        <taxon>Wenzhouxiangellaceae</taxon>
        <taxon>Wenzhouxiangella</taxon>
    </lineage>
</organism>
<reference evidence="16 17" key="1">
    <citation type="submission" date="2018-08" db="EMBL/GenBank/DDBJ databases">
        <title>Wenzhouxiangella salilacus sp. nov., a novel bacterium isolated from a saline lake in Xinjiang Province, China.</title>
        <authorList>
            <person name="Han S."/>
        </authorList>
    </citation>
    <scope>NUCLEOTIDE SEQUENCE [LARGE SCALE GENOMIC DNA]</scope>
    <source>
        <strain evidence="16 17">XDB06</strain>
    </source>
</reference>
<feature type="binding site" evidence="13">
    <location>
        <position position="426"/>
    </location>
    <ligand>
        <name>Mg(2+)</name>
        <dbReference type="ChEBI" id="CHEBI:18420"/>
        <label>1</label>
    </ligand>
</feature>
<keyword evidence="17" id="KW-1185">Reference proteome</keyword>
<keyword evidence="6 13" id="KW-0479">Metal-binding</keyword>
<gene>
    <name evidence="13 16" type="primary">lysS</name>
    <name evidence="16" type="ORF">DZC52_02855</name>
</gene>
<dbReference type="InterPro" id="IPR006195">
    <property type="entry name" value="aa-tRNA-synth_II"/>
</dbReference>
<dbReference type="InterPro" id="IPR012340">
    <property type="entry name" value="NA-bd_OB-fold"/>
</dbReference>
<evidence type="ECO:0000259" key="15">
    <source>
        <dbReference type="PROSITE" id="PS50862"/>
    </source>
</evidence>
<feature type="binding site" evidence="13">
    <location>
        <position position="419"/>
    </location>
    <ligand>
        <name>Mg(2+)</name>
        <dbReference type="ChEBI" id="CHEBI:18420"/>
        <label>1</label>
    </ligand>
</feature>
<dbReference type="GO" id="GO:0000049">
    <property type="term" value="F:tRNA binding"/>
    <property type="evidence" value="ECO:0007669"/>
    <property type="project" value="TreeGrafter"/>
</dbReference>
<keyword evidence="11 13" id="KW-0030">Aminoacyl-tRNA synthetase</keyword>
<evidence type="ECO:0000256" key="14">
    <source>
        <dbReference type="RuleBase" id="RU000336"/>
    </source>
</evidence>
<keyword evidence="4 13" id="KW-0963">Cytoplasm</keyword>
<evidence type="ECO:0000313" key="17">
    <source>
        <dbReference type="Proteomes" id="UP000260351"/>
    </source>
</evidence>
<dbReference type="EC" id="6.1.1.6" evidence="13"/>
<protein>
    <recommendedName>
        <fullName evidence="13">Lysine--tRNA ligase</fullName>
        <ecNumber evidence="13">6.1.1.6</ecNumber>
    </recommendedName>
    <alternativeName>
        <fullName evidence="13">Lysyl-tRNA synthetase</fullName>
        <shortName evidence="13">LysRS</shortName>
    </alternativeName>
</protein>
<evidence type="ECO:0000256" key="8">
    <source>
        <dbReference type="ARBA" id="ARBA00022840"/>
    </source>
</evidence>
<sequence length="511" mass="58904">MTDKEHGVTPEVDENRLIVERREKLRALREQGEAFPNHFRVTADAASLLERFGDADEWDQSALEERDEEYNLAGRIVSRRVMGKASFVHIQDGSGARFQLYLRRDDLPEGVYKAFKQWDIGDIVGVTGKLMRTRTGELSLHASGLELLTKSLRPLPEKWHGLTDQETRYRQRYVDLIVNPEVRETFVRRSLIIRGIRHYFDAQGFLEVETPMMHHIPGGATARPFVTHHNALDLDLYLRVAPELHLKRLLVGGLEKVYEINRNFRNEGVSTRHNPEFTMLEFYWAHADYNDLIRLTQDLLHRLVTQLPGMADGRVDYQGERIDFTGDYERVTVADAVVAHYDELSVDDVKNADRLREVCRAHDITVDDSWEWGRLLMELFEEGVEHRLLQPTFVTQYPIEVSPLSRRNEDDPDFADRFELIVAGREIANGFSELNDPEDQAERFRAQVEARDAGDAEAMHFDQDYIRALEYGMPPAAGEGIGIDRLVMLLTDSASIRDVLLFPYLRPESSE</sequence>
<dbReference type="InterPro" id="IPR004365">
    <property type="entry name" value="NA-bd_OB_tRNA"/>
</dbReference>
<name>A0A3E1KCJ7_9GAMM</name>
<dbReference type="RefSeq" id="WP_116649605.1">
    <property type="nucleotide sequence ID" value="NZ_QUZK01000014.1"/>
</dbReference>
<dbReference type="FunFam" id="2.40.50.140:FF:000024">
    <property type="entry name" value="Lysine--tRNA ligase"/>
    <property type="match status" value="1"/>
</dbReference>
<evidence type="ECO:0000256" key="10">
    <source>
        <dbReference type="ARBA" id="ARBA00022917"/>
    </source>
</evidence>
<dbReference type="InterPro" id="IPR018149">
    <property type="entry name" value="Lys-tRNA-synth_II_C"/>
</dbReference>
<evidence type="ECO:0000256" key="13">
    <source>
        <dbReference type="HAMAP-Rule" id="MF_00252"/>
    </source>
</evidence>
<dbReference type="GO" id="GO:0000287">
    <property type="term" value="F:magnesium ion binding"/>
    <property type="evidence" value="ECO:0007669"/>
    <property type="project" value="UniProtKB-UniRule"/>
</dbReference>
<dbReference type="Proteomes" id="UP000260351">
    <property type="component" value="Unassembled WGS sequence"/>
</dbReference>
<dbReference type="PANTHER" id="PTHR42918:SF15">
    <property type="entry name" value="LYSINE--TRNA LIGASE, CHLOROPLASTIC_MITOCHONDRIAL"/>
    <property type="match status" value="1"/>
</dbReference>
<comment type="similarity">
    <text evidence="2 13">Belongs to the class-II aminoacyl-tRNA synthetase family.</text>
</comment>
<dbReference type="Pfam" id="PF00152">
    <property type="entry name" value="tRNA-synt_2"/>
    <property type="match status" value="1"/>
</dbReference>
<dbReference type="SUPFAM" id="SSF50249">
    <property type="entry name" value="Nucleic acid-binding proteins"/>
    <property type="match status" value="1"/>
</dbReference>
<keyword evidence="9 13" id="KW-0460">Magnesium</keyword>
<dbReference type="PANTHER" id="PTHR42918">
    <property type="entry name" value="LYSYL-TRNA SYNTHETASE"/>
    <property type="match status" value="1"/>
</dbReference>
<dbReference type="InterPro" id="IPR045864">
    <property type="entry name" value="aa-tRNA-synth_II/BPL/LPL"/>
</dbReference>
<comment type="subcellular location">
    <subcellularLocation>
        <location evidence="1 13">Cytoplasm</location>
    </subcellularLocation>
</comment>
<dbReference type="CDD" id="cd00775">
    <property type="entry name" value="LysRS_core"/>
    <property type="match status" value="1"/>
</dbReference>
<dbReference type="OrthoDB" id="9802326at2"/>
<comment type="caution">
    <text evidence="16">The sequence shown here is derived from an EMBL/GenBank/DDBJ whole genome shotgun (WGS) entry which is preliminary data.</text>
</comment>
<dbReference type="NCBIfam" id="TIGR00499">
    <property type="entry name" value="lysS_bact"/>
    <property type="match status" value="1"/>
</dbReference>
<comment type="subunit">
    <text evidence="3 13">Homodimer.</text>
</comment>
<feature type="binding site" evidence="13">
    <location>
        <position position="426"/>
    </location>
    <ligand>
        <name>Mg(2+)</name>
        <dbReference type="ChEBI" id="CHEBI:18420"/>
        <label>2</label>
    </ligand>
</feature>
<keyword evidence="8 13" id="KW-0067">ATP-binding</keyword>
<dbReference type="Gene3D" id="3.30.930.10">
    <property type="entry name" value="Bira Bifunctional Protein, Domain 2"/>
    <property type="match status" value="1"/>
</dbReference>
<dbReference type="GO" id="GO:0005829">
    <property type="term" value="C:cytosol"/>
    <property type="evidence" value="ECO:0007669"/>
    <property type="project" value="TreeGrafter"/>
</dbReference>
<evidence type="ECO:0000256" key="5">
    <source>
        <dbReference type="ARBA" id="ARBA00022598"/>
    </source>
</evidence>
<evidence type="ECO:0000256" key="1">
    <source>
        <dbReference type="ARBA" id="ARBA00004496"/>
    </source>
</evidence>
<dbReference type="InterPro" id="IPR002313">
    <property type="entry name" value="Lys-tRNA-ligase_II"/>
</dbReference>
<proteinExistence type="inferred from homology"/>
<evidence type="ECO:0000256" key="7">
    <source>
        <dbReference type="ARBA" id="ARBA00022741"/>
    </source>
</evidence>
<dbReference type="CDD" id="cd04322">
    <property type="entry name" value="LysRS_N"/>
    <property type="match status" value="1"/>
</dbReference>
<evidence type="ECO:0000256" key="9">
    <source>
        <dbReference type="ARBA" id="ARBA00022842"/>
    </source>
</evidence>
<dbReference type="GO" id="GO:0042803">
    <property type="term" value="F:protein homodimerization activity"/>
    <property type="evidence" value="ECO:0007669"/>
    <property type="project" value="UniProtKB-ARBA"/>
</dbReference>
<keyword evidence="7 13" id="KW-0547">Nucleotide-binding</keyword>
<keyword evidence="5 13" id="KW-0436">Ligase</keyword>
<dbReference type="Gene3D" id="2.40.50.140">
    <property type="entry name" value="Nucleic acid-binding proteins"/>
    <property type="match status" value="1"/>
</dbReference>
<dbReference type="InterPro" id="IPR004364">
    <property type="entry name" value="Aa-tRNA-synt_II"/>
</dbReference>
<evidence type="ECO:0000256" key="3">
    <source>
        <dbReference type="ARBA" id="ARBA00011738"/>
    </source>
</evidence>
<dbReference type="NCBIfam" id="NF001756">
    <property type="entry name" value="PRK00484.1"/>
    <property type="match status" value="1"/>
</dbReference>
<evidence type="ECO:0000256" key="2">
    <source>
        <dbReference type="ARBA" id="ARBA00008226"/>
    </source>
</evidence>
<dbReference type="EMBL" id="QUZK01000014">
    <property type="protein sequence ID" value="RFF31947.1"/>
    <property type="molecule type" value="Genomic_DNA"/>
</dbReference>
<dbReference type="AlphaFoldDB" id="A0A3E1KCJ7"/>
<evidence type="ECO:0000313" key="16">
    <source>
        <dbReference type="EMBL" id="RFF31947.1"/>
    </source>
</evidence>
<keyword evidence="10 13" id="KW-0648">Protein biosynthesis</keyword>
<evidence type="ECO:0000256" key="11">
    <source>
        <dbReference type="ARBA" id="ARBA00023146"/>
    </source>
</evidence>
<dbReference type="SUPFAM" id="SSF55681">
    <property type="entry name" value="Class II aaRS and biotin synthetases"/>
    <property type="match status" value="1"/>
</dbReference>
<dbReference type="GO" id="GO:0004824">
    <property type="term" value="F:lysine-tRNA ligase activity"/>
    <property type="evidence" value="ECO:0007669"/>
    <property type="project" value="UniProtKB-UniRule"/>
</dbReference>
<evidence type="ECO:0000256" key="6">
    <source>
        <dbReference type="ARBA" id="ARBA00022723"/>
    </source>
</evidence>
<comment type="catalytic activity">
    <reaction evidence="12 13 14">
        <text>tRNA(Lys) + L-lysine + ATP = L-lysyl-tRNA(Lys) + AMP + diphosphate</text>
        <dbReference type="Rhea" id="RHEA:20792"/>
        <dbReference type="Rhea" id="RHEA-COMP:9696"/>
        <dbReference type="Rhea" id="RHEA-COMP:9697"/>
        <dbReference type="ChEBI" id="CHEBI:30616"/>
        <dbReference type="ChEBI" id="CHEBI:32551"/>
        <dbReference type="ChEBI" id="CHEBI:33019"/>
        <dbReference type="ChEBI" id="CHEBI:78442"/>
        <dbReference type="ChEBI" id="CHEBI:78529"/>
        <dbReference type="ChEBI" id="CHEBI:456215"/>
        <dbReference type="EC" id="6.1.1.6"/>
    </reaction>
</comment>
<comment type="cofactor">
    <cofactor evidence="13 14">
        <name>Mg(2+)</name>
        <dbReference type="ChEBI" id="CHEBI:18420"/>
    </cofactor>
    <text evidence="13 14">Binds 3 Mg(2+) ions per subunit.</text>
</comment>
<dbReference type="GO" id="GO:0006430">
    <property type="term" value="P:lysyl-tRNA aminoacylation"/>
    <property type="evidence" value="ECO:0007669"/>
    <property type="project" value="UniProtKB-UniRule"/>
</dbReference>
<dbReference type="PRINTS" id="PR00982">
    <property type="entry name" value="TRNASYNTHLYS"/>
</dbReference>
<evidence type="ECO:0000256" key="12">
    <source>
        <dbReference type="ARBA" id="ARBA00048573"/>
    </source>
</evidence>
<accession>A0A3E1KCJ7</accession>
<feature type="domain" description="Aminoacyl-transfer RNA synthetases class-II family profile" evidence="15">
    <location>
        <begin position="189"/>
        <end position="507"/>
    </location>
</feature>
<dbReference type="InterPro" id="IPR044136">
    <property type="entry name" value="Lys-tRNA-ligase_II_N"/>
</dbReference>
<dbReference type="Pfam" id="PF01336">
    <property type="entry name" value="tRNA_anti-codon"/>
    <property type="match status" value="1"/>
</dbReference>
<dbReference type="GO" id="GO:0005524">
    <property type="term" value="F:ATP binding"/>
    <property type="evidence" value="ECO:0007669"/>
    <property type="project" value="UniProtKB-UniRule"/>
</dbReference>
<dbReference type="HAMAP" id="MF_00252">
    <property type="entry name" value="Lys_tRNA_synth_class2"/>
    <property type="match status" value="1"/>
</dbReference>
<evidence type="ECO:0000256" key="4">
    <source>
        <dbReference type="ARBA" id="ARBA00022490"/>
    </source>
</evidence>